<dbReference type="SUPFAM" id="SSF51621">
    <property type="entry name" value="Phosphoenolpyruvate/pyruvate domain"/>
    <property type="match status" value="1"/>
</dbReference>
<protein>
    <submittedName>
        <fullName evidence="7">Citrate lyase subunit beta / citryl-CoA lyase</fullName>
    </submittedName>
</protein>
<keyword evidence="3 5" id="KW-0460">Magnesium</keyword>
<evidence type="ECO:0000313" key="8">
    <source>
        <dbReference type="Proteomes" id="UP000184327"/>
    </source>
</evidence>
<dbReference type="EMBL" id="FQUZ01000005">
    <property type="protein sequence ID" value="SHE67897.1"/>
    <property type="molecule type" value="Genomic_DNA"/>
</dbReference>
<dbReference type="Gene3D" id="3.20.20.60">
    <property type="entry name" value="Phosphoenolpyruvate-binding domains"/>
    <property type="match status" value="1"/>
</dbReference>
<keyword evidence="8" id="KW-1185">Reference proteome</keyword>
<keyword evidence="7" id="KW-0456">Lyase</keyword>
<feature type="domain" description="HpcH/HpaI aldolase/citrate lyase" evidence="6">
    <location>
        <begin position="15"/>
        <end position="242"/>
    </location>
</feature>
<dbReference type="InterPro" id="IPR011206">
    <property type="entry name" value="Citrate_lyase_beta/mcl1/mcl2"/>
</dbReference>
<name>A0A1M4VG03_9BURK</name>
<dbReference type="InterPro" id="IPR005000">
    <property type="entry name" value="Aldolase/citrate-lyase_domain"/>
</dbReference>
<organism evidence="7 8">
    <name type="scientific">Lampropedia hyalina DSM 16112</name>
    <dbReference type="NCBI Taxonomy" id="1122156"/>
    <lineage>
        <taxon>Bacteria</taxon>
        <taxon>Pseudomonadati</taxon>
        <taxon>Pseudomonadota</taxon>
        <taxon>Betaproteobacteria</taxon>
        <taxon>Burkholderiales</taxon>
        <taxon>Comamonadaceae</taxon>
        <taxon>Lampropedia</taxon>
    </lineage>
</organism>
<dbReference type="PANTHER" id="PTHR32308">
    <property type="entry name" value="LYASE BETA SUBUNIT, PUTATIVE (AFU_ORTHOLOGUE AFUA_4G13030)-RELATED"/>
    <property type="match status" value="1"/>
</dbReference>
<sequence length="309" mass="33188">MPHTPATAASHAPLRSLLFVPADSPRKLDKAAASGADALILDLEDSVAADRKATARQLALEYLHQHPKAQRRQPLWVRINPLDSPWAMQDLCVCAGAPDGIMLPKASAVADVLRLGHGLDALEAHHALPAHGIRILPIVTEVPQALFALQAYHQQPHARLHGLTWGAEDLAAAIGASHNRLPDGRYDDLFRLARSLCLAAASAAGVQPVDTIWADYRDSTGLQAEAQAARRAGFTGKLAIHPAQVPIINAAFTPDAAEIAWFERVVQAFADQPDQGTIGLDGKMLDLPHLRQAQRVLALAAQLARREQA</sequence>
<feature type="binding site" evidence="5">
    <location>
        <position position="169"/>
    </location>
    <ligand>
        <name>Mg(2+)</name>
        <dbReference type="ChEBI" id="CHEBI:18420"/>
    </ligand>
</feature>
<evidence type="ECO:0000259" key="6">
    <source>
        <dbReference type="Pfam" id="PF03328"/>
    </source>
</evidence>
<evidence type="ECO:0000256" key="1">
    <source>
        <dbReference type="ARBA" id="ARBA00001946"/>
    </source>
</evidence>
<dbReference type="AlphaFoldDB" id="A0A1M4VG03"/>
<evidence type="ECO:0000256" key="4">
    <source>
        <dbReference type="PIRSR" id="PIRSR015582-1"/>
    </source>
</evidence>
<proteinExistence type="predicted"/>
<dbReference type="InterPro" id="IPR015813">
    <property type="entry name" value="Pyrv/PenolPyrv_kinase-like_dom"/>
</dbReference>
<dbReference type="GO" id="GO:0016829">
    <property type="term" value="F:lyase activity"/>
    <property type="evidence" value="ECO:0007669"/>
    <property type="project" value="UniProtKB-KW"/>
</dbReference>
<feature type="binding site" evidence="4">
    <location>
        <position position="141"/>
    </location>
    <ligand>
        <name>substrate</name>
    </ligand>
</feature>
<dbReference type="STRING" id="1122156.SAMN02745117_00682"/>
<evidence type="ECO:0000256" key="3">
    <source>
        <dbReference type="ARBA" id="ARBA00022842"/>
    </source>
</evidence>
<dbReference type="PIRSF" id="PIRSF015582">
    <property type="entry name" value="Cit_lyase_B"/>
    <property type="match status" value="1"/>
</dbReference>
<dbReference type="Pfam" id="PF03328">
    <property type="entry name" value="HpcH_HpaI"/>
    <property type="match status" value="1"/>
</dbReference>
<keyword evidence="2 5" id="KW-0479">Metal-binding</keyword>
<evidence type="ECO:0000256" key="2">
    <source>
        <dbReference type="ARBA" id="ARBA00022723"/>
    </source>
</evidence>
<dbReference type="InterPro" id="IPR040442">
    <property type="entry name" value="Pyrv_kinase-like_dom_sf"/>
</dbReference>
<comment type="cofactor">
    <cofactor evidence="1">
        <name>Mg(2+)</name>
        <dbReference type="ChEBI" id="CHEBI:18420"/>
    </cofactor>
</comment>
<dbReference type="PANTHER" id="PTHR32308:SF0">
    <property type="entry name" value="HPCH_HPAI ALDOLASE_CITRATE LYASE DOMAIN-CONTAINING PROTEIN"/>
    <property type="match status" value="1"/>
</dbReference>
<evidence type="ECO:0000256" key="5">
    <source>
        <dbReference type="PIRSR" id="PIRSR015582-2"/>
    </source>
</evidence>
<feature type="binding site" evidence="4">
    <location>
        <position position="78"/>
    </location>
    <ligand>
        <name>substrate</name>
    </ligand>
</feature>
<dbReference type="GO" id="GO:0000287">
    <property type="term" value="F:magnesium ion binding"/>
    <property type="evidence" value="ECO:0007669"/>
    <property type="project" value="TreeGrafter"/>
</dbReference>
<dbReference type="RefSeq" id="WP_073354667.1">
    <property type="nucleotide sequence ID" value="NZ_FQUZ01000005.1"/>
</dbReference>
<reference evidence="7 8" key="1">
    <citation type="submission" date="2016-11" db="EMBL/GenBank/DDBJ databases">
        <authorList>
            <person name="Jaros S."/>
            <person name="Januszkiewicz K."/>
            <person name="Wedrychowicz H."/>
        </authorList>
    </citation>
    <scope>NUCLEOTIDE SEQUENCE [LARGE SCALE GENOMIC DNA]</scope>
    <source>
        <strain evidence="7 8">DSM 16112</strain>
    </source>
</reference>
<gene>
    <name evidence="7" type="ORF">SAMN02745117_00682</name>
</gene>
<feature type="binding site" evidence="5">
    <location>
        <position position="141"/>
    </location>
    <ligand>
        <name>Mg(2+)</name>
        <dbReference type="ChEBI" id="CHEBI:18420"/>
    </ligand>
</feature>
<evidence type="ECO:0000313" key="7">
    <source>
        <dbReference type="EMBL" id="SHE67897.1"/>
    </source>
</evidence>
<dbReference type="GO" id="GO:0006107">
    <property type="term" value="P:oxaloacetate metabolic process"/>
    <property type="evidence" value="ECO:0007669"/>
    <property type="project" value="TreeGrafter"/>
</dbReference>
<dbReference type="Proteomes" id="UP000184327">
    <property type="component" value="Unassembled WGS sequence"/>
</dbReference>
<accession>A0A1M4VG03</accession>
<dbReference type="OrthoDB" id="348111at2"/>